<accession>A0ABW1AB04</accession>
<name>A0ABW1AB04_9ACTN</name>
<feature type="transmembrane region" description="Helical" evidence="2">
    <location>
        <begin position="363"/>
        <end position="385"/>
    </location>
</feature>
<gene>
    <name evidence="4" type="ORF">ACFPZN_39945</name>
</gene>
<protein>
    <submittedName>
        <fullName evidence="4">Acyltransferase family protein</fullName>
        <ecNumber evidence="4">2.3.-.-</ecNumber>
    </submittedName>
</protein>
<feature type="region of interest" description="Disordered" evidence="1">
    <location>
        <begin position="1"/>
        <end position="34"/>
    </location>
</feature>
<dbReference type="EC" id="2.3.-.-" evidence="4"/>
<feature type="domain" description="Acyltransferase 3" evidence="3">
    <location>
        <begin position="40"/>
        <end position="409"/>
    </location>
</feature>
<evidence type="ECO:0000313" key="4">
    <source>
        <dbReference type="EMBL" id="MFC5751821.1"/>
    </source>
</evidence>
<dbReference type="InterPro" id="IPR002656">
    <property type="entry name" value="Acyl_transf_3_dom"/>
</dbReference>
<dbReference type="GO" id="GO:0016746">
    <property type="term" value="F:acyltransferase activity"/>
    <property type="evidence" value="ECO:0007669"/>
    <property type="project" value="UniProtKB-KW"/>
</dbReference>
<organism evidence="4 5">
    <name type="scientific">Actinomadura rugatobispora</name>
    <dbReference type="NCBI Taxonomy" id="1994"/>
    <lineage>
        <taxon>Bacteria</taxon>
        <taxon>Bacillati</taxon>
        <taxon>Actinomycetota</taxon>
        <taxon>Actinomycetes</taxon>
        <taxon>Streptosporangiales</taxon>
        <taxon>Thermomonosporaceae</taxon>
        <taxon>Actinomadura</taxon>
    </lineage>
</organism>
<dbReference type="PANTHER" id="PTHR23028">
    <property type="entry name" value="ACETYLTRANSFERASE"/>
    <property type="match status" value="1"/>
</dbReference>
<evidence type="ECO:0000256" key="1">
    <source>
        <dbReference type="SAM" id="MobiDB-lite"/>
    </source>
</evidence>
<sequence>MPASTSPSATVPSASRPAPASTAPPPSTSSPPAPGGARLEWLDALRGLAAIVVVFEHSLDVLFPEIRAGASPWFDFGRYGVFVFFIVSGYIVPASLERRGSVRRFWIGRMFRLYPLWAVAAVIGVGIGLAGLTWSPPQQLTDRPGLSALAHLTMLQDLLSVPNAVNVFWTLSYEMAFYLLITAMFVAGVHRASAGTALSFAAGAAVVGAVLPTGLLTSRFPQGGIVAAAVLMAAGLLAVMSGRPAARRCGVVVLGVLALALVTVNSRVGGVESLAIIATMFAGTAIYRIQSGQATGRRPVAMVVLVPVLTVGAGAGLAIAGRTGAWQATGVWGWPTAVAAAWLTFLAGLLLRHRRFPRFLPWLGVISYSVYLLHFQVLQIIWQVTDEPETLGTPVRLLWLTVLIIAVLVFGTLAHRHVELPAQRLGRRVIRMRQDRRRRRAEAGSG</sequence>
<feature type="transmembrane region" description="Helical" evidence="2">
    <location>
        <begin position="76"/>
        <end position="92"/>
    </location>
</feature>
<dbReference type="EMBL" id="JBHSON010000076">
    <property type="protein sequence ID" value="MFC5751821.1"/>
    <property type="molecule type" value="Genomic_DNA"/>
</dbReference>
<feature type="transmembrane region" description="Helical" evidence="2">
    <location>
        <begin position="246"/>
        <end position="264"/>
    </location>
</feature>
<feature type="transmembrane region" description="Helical" evidence="2">
    <location>
        <begin position="270"/>
        <end position="287"/>
    </location>
</feature>
<evidence type="ECO:0000313" key="5">
    <source>
        <dbReference type="Proteomes" id="UP001596074"/>
    </source>
</evidence>
<keyword evidence="5" id="KW-1185">Reference proteome</keyword>
<comment type="caution">
    <text evidence="4">The sequence shown here is derived from an EMBL/GenBank/DDBJ whole genome shotgun (WGS) entry which is preliminary data.</text>
</comment>
<dbReference type="InterPro" id="IPR050879">
    <property type="entry name" value="Acyltransferase_3"/>
</dbReference>
<dbReference type="Proteomes" id="UP001596074">
    <property type="component" value="Unassembled WGS sequence"/>
</dbReference>
<feature type="transmembrane region" description="Helical" evidence="2">
    <location>
        <begin position="113"/>
        <end position="134"/>
    </location>
</feature>
<feature type="transmembrane region" description="Helical" evidence="2">
    <location>
        <begin position="397"/>
        <end position="418"/>
    </location>
</feature>
<feature type="compositionally biased region" description="Low complexity" evidence="1">
    <location>
        <begin position="1"/>
        <end position="21"/>
    </location>
</feature>
<dbReference type="RefSeq" id="WP_378287782.1">
    <property type="nucleotide sequence ID" value="NZ_JBHSON010000076.1"/>
</dbReference>
<feature type="transmembrane region" description="Helical" evidence="2">
    <location>
        <begin position="194"/>
        <end position="214"/>
    </location>
</feature>
<feature type="transmembrane region" description="Helical" evidence="2">
    <location>
        <begin position="220"/>
        <end position="239"/>
    </location>
</feature>
<keyword evidence="2" id="KW-0812">Transmembrane</keyword>
<feature type="transmembrane region" description="Helical" evidence="2">
    <location>
        <begin position="167"/>
        <end position="187"/>
    </location>
</feature>
<feature type="compositionally biased region" description="Pro residues" evidence="1">
    <location>
        <begin position="22"/>
        <end position="34"/>
    </location>
</feature>
<feature type="transmembrane region" description="Helical" evidence="2">
    <location>
        <begin position="299"/>
        <end position="320"/>
    </location>
</feature>
<dbReference type="PANTHER" id="PTHR23028:SF53">
    <property type="entry name" value="ACYL_TRANSF_3 DOMAIN-CONTAINING PROTEIN"/>
    <property type="match status" value="1"/>
</dbReference>
<feature type="transmembrane region" description="Helical" evidence="2">
    <location>
        <begin position="332"/>
        <end position="351"/>
    </location>
</feature>
<reference evidence="5" key="1">
    <citation type="journal article" date="2019" name="Int. J. Syst. Evol. Microbiol.">
        <title>The Global Catalogue of Microorganisms (GCM) 10K type strain sequencing project: providing services to taxonomists for standard genome sequencing and annotation.</title>
        <authorList>
            <consortium name="The Broad Institute Genomics Platform"/>
            <consortium name="The Broad Institute Genome Sequencing Center for Infectious Disease"/>
            <person name="Wu L."/>
            <person name="Ma J."/>
        </authorList>
    </citation>
    <scope>NUCLEOTIDE SEQUENCE [LARGE SCALE GENOMIC DNA]</scope>
    <source>
        <strain evidence="5">KCTC 42087</strain>
    </source>
</reference>
<keyword evidence="4" id="KW-0012">Acyltransferase</keyword>
<evidence type="ECO:0000256" key="2">
    <source>
        <dbReference type="SAM" id="Phobius"/>
    </source>
</evidence>
<evidence type="ECO:0000259" key="3">
    <source>
        <dbReference type="Pfam" id="PF01757"/>
    </source>
</evidence>
<keyword evidence="4" id="KW-0808">Transferase</keyword>
<dbReference type="Pfam" id="PF01757">
    <property type="entry name" value="Acyl_transf_3"/>
    <property type="match status" value="1"/>
</dbReference>
<proteinExistence type="predicted"/>
<keyword evidence="2" id="KW-0472">Membrane</keyword>
<keyword evidence="2" id="KW-1133">Transmembrane helix</keyword>